<dbReference type="OrthoDB" id="9787988at2"/>
<evidence type="ECO:0000256" key="3">
    <source>
        <dbReference type="ARBA" id="ARBA00023163"/>
    </source>
</evidence>
<dbReference type="Proteomes" id="UP000223749">
    <property type="component" value="Chromosome"/>
</dbReference>
<keyword evidence="2" id="KW-0238">DNA-binding</keyword>
<dbReference type="InterPro" id="IPR014710">
    <property type="entry name" value="RmlC-like_jellyroll"/>
</dbReference>
<protein>
    <submittedName>
        <fullName evidence="5">AraC family transcriptional regulator</fullName>
    </submittedName>
</protein>
<organism evidence="5 6">
    <name type="scientific">Pedobacter ginsengisoli</name>
    <dbReference type="NCBI Taxonomy" id="363852"/>
    <lineage>
        <taxon>Bacteria</taxon>
        <taxon>Pseudomonadati</taxon>
        <taxon>Bacteroidota</taxon>
        <taxon>Sphingobacteriia</taxon>
        <taxon>Sphingobacteriales</taxon>
        <taxon>Sphingobacteriaceae</taxon>
        <taxon>Pedobacter</taxon>
    </lineage>
</organism>
<dbReference type="InterPro" id="IPR013096">
    <property type="entry name" value="Cupin_2"/>
</dbReference>
<dbReference type="GO" id="GO:0003700">
    <property type="term" value="F:DNA-binding transcription factor activity"/>
    <property type="evidence" value="ECO:0007669"/>
    <property type="project" value="InterPro"/>
</dbReference>
<dbReference type="Pfam" id="PF12833">
    <property type="entry name" value="HTH_18"/>
    <property type="match status" value="1"/>
</dbReference>
<dbReference type="SUPFAM" id="SSF46689">
    <property type="entry name" value="Homeodomain-like"/>
    <property type="match status" value="2"/>
</dbReference>
<dbReference type="InterPro" id="IPR018060">
    <property type="entry name" value="HTH_AraC"/>
</dbReference>
<dbReference type="PANTHER" id="PTHR43280">
    <property type="entry name" value="ARAC-FAMILY TRANSCRIPTIONAL REGULATOR"/>
    <property type="match status" value="1"/>
</dbReference>
<dbReference type="AlphaFoldDB" id="A0A2D1U738"/>
<proteinExistence type="predicted"/>
<accession>A0A2D1U738</accession>
<keyword evidence="6" id="KW-1185">Reference proteome</keyword>
<dbReference type="InterPro" id="IPR011051">
    <property type="entry name" value="RmlC_Cupin_sf"/>
</dbReference>
<dbReference type="InterPro" id="IPR009057">
    <property type="entry name" value="Homeodomain-like_sf"/>
</dbReference>
<dbReference type="PROSITE" id="PS00041">
    <property type="entry name" value="HTH_ARAC_FAMILY_1"/>
    <property type="match status" value="1"/>
</dbReference>
<dbReference type="InterPro" id="IPR018062">
    <property type="entry name" value="HTH_AraC-typ_CS"/>
</dbReference>
<evidence type="ECO:0000256" key="1">
    <source>
        <dbReference type="ARBA" id="ARBA00023015"/>
    </source>
</evidence>
<dbReference type="RefSeq" id="WP_099439288.1">
    <property type="nucleotide sequence ID" value="NZ_CP024091.1"/>
</dbReference>
<keyword evidence="3" id="KW-0804">Transcription</keyword>
<keyword evidence="1" id="KW-0805">Transcription regulation</keyword>
<evidence type="ECO:0000313" key="6">
    <source>
        <dbReference type="Proteomes" id="UP000223749"/>
    </source>
</evidence>
<evidence type="ECO:0000259" key="4">
    <source>
        <dbReference type="PROSITE" id="PS01124"/>
    </source>
</evidence>
<dbReference type="GO" id="GO:0043565">
    <property type="term" value="F:sequence-specific DNA binding"/>
    <property type="evidence" value="ECO:0007669"/>
    <property type="project" value="InterPro"/>
</dbReference>
<dbReference type="SUPFAM" id="SSF51182">
    <property type="entry name" value="RmlC-like cupins"/>
    <property type="match status" value="1"/>
</dbReference>
<evidence type="ECO:0000256" key="2">
    <source>
        <dbReference type="ARBA" id="ARBA00023125"/>
    </source>
</evidence>
<dbReference type="Gene3D" id="1.10.10.60">
    <property type="entry name" value="Homeodomain-like"/>
    <property type="match status" value="2"/>
</dbReference>
<dbReference type="EMBL" id="CP024091">
    <property type="protein sequence ID" value="ATP57364.1"/>
    <property type="molecule type" value="Genomic_DNA"/>
</dbReference>
<sequence length="291" mass="33887">MKSVVQKSAIPNSKLLVIKRLEELNFDPSLHLHPEYQLFLVLKGWGTRFIGDNIKQFNPGDLVFTGPNLPHLWRNDPDTKKSSKTLGIVIYFPQNFLSEIINSKEEMENIRLLFEKAGRGLEIYGKTNKKVSRMMQELLNATGVSRLIILLQILDEIADSTDCHPITHVNYIPINNKTESDRMNKIYRYIMKNFRDKISLEVIADLINMTPSSFSRYFKSRVNKSFSDFLKELRIDYARKLLNENKMSINSVSYDSGYTTLSNFNKQFKEVTGKTPLQYRNEYLKIRIESI</sequence>
<reference evidence="5 6" key="1">
    <citation type="submission" date="2017-10" db="EMBL/GenBank/DDBJ databases">
        <title>Whole genome of Pedobacter ginsengisoli T01R-27 isolated from tomato rhizosphere.</title>
        <authorList>
            <person name="Weon H.-Y."/>
            <person name="Lee S.A."/>
            <person name="Sang M.K."/>
            <person name="Song J."/>
        </authorList>
    </citation>
    <scope>NUCLEOTIDE SEQUENCE [LARGE SCALE GENOMIC DNA]</scope>
    <source>
        <strain evidence="5 6">T01R-27</strain>
    </source>
</reference>
<dbReference type="PROSITE" id="PS01124">
    <property type="entry name" value="HTH_ARAC_FAMILY_2"/>
    <property type="match status" value="1"/>
</dbReference>
<name>A0A2D1U738_9SPHI</name>
<dbReference type="KEGG" id="pgs:CPT03_13215"/>
<dbReference type="Gene3D" id="2.60.120.10">
    <property type="entry name" value="Jelly Rolls"/>
    <property type="match status" value="1"/>
</dbReference>
<dbReference type="SMART" id="SM00342">
    <property type="entry name" value="HTH_ARAC"/>
    <property type="match status" value="1"/>
</dbReference>
<evidence type="ECO:0000313" key="5">
    <source>
        <dbReference type="EMBL" id="ATP57364.1"/>
    </source>
</evidence>
<feature type="domain" description="HTH araC/xylS-type" evidence="4">
    <location>
        <begin position="184"/>
        <end position="282"/>
    </location>
</feature>
<dbReference type="PANTHER" id="PTHR43280:SF27">
    <property type="entry name" value="TRANSCRIPTIONAL REGULATOR MTLR"/>
    <property type="match status" value="1"/>
</dbReference>
<gene>
    <name evidence="5" type="ORF">CPT03_13215</name>
</gene>
<dbReference type="Pfam" id="PF07883">
    <property type="entry name" value="Cupin_2"/>
    <property type="match status" value="1"/>
</dbReference>